<dbReference type="InterPro" id="IPR044016">
    <property type="entry name" value="Big_13"/>
</dbReference>
<proteinExistence type="predicted"/>
<dbReference type="Gene3D" id="2.60.40.10">
    <property type="entry name" value="Immunoglobulins"/>
    <property type="match status" value="6"/>
</dbReference>
<organism evidence="3 4">
    <name type="scientific">Enterobacter sichuanensis</name>
    <dbReference type="NCBI Taxonomy" id="2071710"/>
    <lineage>
        <taxon>Bacteria</taxon>
        <taxon>Pseudomonadati</taxon>
        <taxon>Pseudomonadota</taxon>
        <taxon>Gammaproteobacteria</taxon>
        <taxon>Enterobacterales</taxon>
        <taxon>Enterobacteriaceae</taxon>
        <taxon>Enterobacter</taxon>
        <taxon>Enterobacter cloacae complex</taxon>
    </lineage>
</organism>
<evidence type="ECO:0000256" key="1">
    <source>
        <dbReference type="SAM" id="MobiDB-lite"/>
    </source>
</evidence>
<evidence type="ECO:0000313" key="3">
    <source>
        <dbReference type="EMBL" id="MDR9948919.1"/>
    </source>
</evidence>
<dbReference type="Gene3D" id="3.30.420.430">
    <property type="match status" value="7"/>
</dbReference>
<dbReference type="EMBL" id="JALLIR010000001">
    <property type="protein sequence ID" value="MDR9948919.1"/>
    <property type="molecule type" value="Genomic_DNA"/>
</dbReference>
<feature type="domain" description="Bacterial Ig-like" evidence="2">
    <location>
        <begin position="760"/>
        <end position="852"/>
    </location>
</feature>
<feature type="domain" description="Bacterial Ig-like" evidence="2">
    <location>
        <begin position="968"/>
        <end position="1057"/>
    </location>
</feature>
<dbReference type="NCBIfam" id="NF033510">
    <property type="entry name" value="Ca_tandemer"/>
    <property type="match status" value="10"/>
</dbReference>
<feature type="domain" description="Bacterial Ig-like" evidence="2">
    <location>
        <begin position="1403"/>
        <end position="1490"/>
    </location>
</feature>
<feature type="domain" description="Bacterial Ig-like" evidence="2">
    <location>
        <begin position="558"/>
        <end position="637"/>
    </location>
</feature>
<feature type="domain" description="Bacterial Ig-like" evidence="2">
    <location>
        <begin position="447"/>
        <end position="534"/>
    </location>
</feature>
<feature type="compositionally biased region" description="Basic and acidic residues" evidence="1">
    <location>
        <begin position="1631"/>
        <end position="1644"/>
    </location>
</feature>
<feature type="domain" description="Bacterial Ig-like" evidence="2">
    <location>
        <begin position="1190"/>
        <end position="1272"/>
    </location>
</feature>
<dbReference type="RefSeq" id="WP_059386138.1">
    <property type="nucleotide sequence ID" value="NZ_JACWFD010000026.1"/>
</dbReference>
<dbReference type="InterPro" id="IPR013783">
    <property type="entry name" value="Ig-like_fold"/>
</dbReference>
<comment type="caution">
    <text evidence="3">The sequence shown here is derived from an EMBL/GenBank/DDBJ whole genome shotgun (WGS) entry which is preliminary data.</text>
</comment>
<feature type="domain" description="Bacterial Ig-like" evidence="2">
    <location>
        <begin position="1298"/>
        <end position="1385"/>
    </location>
</feature>
<protein>
    <submittedName>
        <fullName evidence="3">Ig-like domain-containing protein</fullName>
    </submittedName>
</protein>
<feature type="compositionally biased region" description="Basic and acidic residues" evidence="1">
    <location>
        <begin position="1654"/>
        <end position="1671"/>
    </location>
</feature>
<gene>
    <name evidence="3" type="ORF">MX989_22985</name>
</gene>
<name>A0AAE4E193_9ENTR</name>
<feature type="domain" description="Bacterial Ig-like" evidence="2">
    <location>
        <begin position="46"/>
        <end position="121"/>
    </location>
</feature>
<feature type="domain" description="Bacterial Ig-like" evidence="2">
    <location>
        <begin position="354"/>
        <end position="434"/>
    </location>
</feature>
<feature type="region of interest" description="Disordered" evidence="1">
    <location>
        <begin position="241"/>
        <end position="267"/>
    </location>
</feature>
<sequence length="1809" mass="189426">MKKTITSHNNTENIAAMATLPPLPTDVLLWNDYQFPREIRNGDPSEDNTPTFSGKGEPGMTAVIDLGGGQSVRVPVNAEGNWSWTPAPAQADGDYTWSVALEDAQGNRGPSTAPISFTIDTLGNAVSISHAEDNTGTLTNPLASGSSTDDVNPVIVGTATPGSLVTLYVDGEPVGSMTADPVTGEWAIEIDPALESGKTYSITAGEYNGPGENPAPTRPFLLTIDTVVPTGTFDRIEDNQGRYQGDVANPGVTDDTTPTLHGTGRPGDIVFVRNGSDIIDSVTVRPDGSWEYTLPEQTNGTALDVSVVFRGPTGVESAPTAPWKLVIDTEAPNKPVIGDVEDDQGPVVGPIHNGDTTDDTQPVFSGEGAVPGDTVELIVDDEVVGTAIVGEDGKWEVTPEKPLPEGEHEAVVVITDPAGNASDPSDPIGFIVDTQPPVKPTIDTVFDDAGQQTGNIANGGITDDSTPDFTGTAEKGSLVYIIVNGKTVDSVTADAATGIWTWTPALGLANGHYDVSVVAQDKAGLRSEPSDTFSFDLLAGGIPTAPAITDVIDDVDAHVGTVQNGGITNDARPTITGTAQDGTTVYLYDGTNPNPIGSAVVTGGRWTIDFDTDLAQGEHRFRAVAEDVTGNRSPETGEWVIIVDSVDPLAPTDIELWDDFGTPGLIANGDTTDDNTPTYRGKGEANGTAIIDLGNGTTVRVPVDEKGNWSYTPAPALADGDYTWKVAIEDKAGNVGPESAPIHFTVDTSHNGVSISHVVDDQGDITGNLGSGSHTDDTTPTVVGRATAGALVKVYVDGHYIDSVRADAVTGAWQYTISPALTADATYKITASEDAGAGESAQTAPFELTLDTRVPTGSLDRVADDVGLVQGDLANPAVTDDTTPTLYGKGVAGDVVFIYDGTRLIDSVTVGPANTWNFTLPQQNNGTALSLTAVFQSPTGVKSAPTAPWNITIDTQAPDAPTIKGMYDDAGTLIADGSRSRDATPELRGTAEKDSLVKIYGPDSKEPIASVYADANGEWKWTSPVLSDAKHDFYVKAQDKAGNVSGESNHYGLEVDTKSTTPVILGAYDDVEGGIYKALVPNGGLTNDANMELRGTAEANSIVYIYNAYNDAVLDTVKAGPDGKWSWEHAVANTAAGRPHMFYTIAKDDLGNVSAKSATYSLNVDTVNAAPVITGSWDDVQGGVYNGLVGNGGVTNDRTLDLRGTAEAGSVVYIINPASNGVYGSVTAGANGQWSFPLTTNYNQTYNFQAYSIDKAGNRSVNSTNFAITVDTVVAAPNLTVISDNVAGGKVGNLVDGERTNDNRPTITGNGAEPGAKIEIVLALGNQGWASNNLVYTTTAKADGTWSLEIPKALQDGTWYFRASQTDLAGNKSGLGNQHYVVVDTVAAAPVITAVVDNVAGGKVGNLADAEKTNDNRPTITGNGAEAGAKIEIWLSGPTTGPGWTSGKNIIYTTTAKADGTWSLEIPTALPDGTWYFRAKQTDTAGNTSALGAQRYVTVESWSPEKFLITSVSGGGYFDVVGEVITVKGTGGIPGHTVSLRGGPNSTLAGTTGRVLDDGTWTVTLTLAQWRATGLAAPGNGPGFSGVFNVVDTSDTSIHTYNAVPIRADGMLLNNTRSMRSFSVEENTQPVHEEQRVTSEENKPAKAPVVNQDDADKSAKQDTATEQKGVEHAGQATEGYDAVNHTLTLVGDAKDSIDLSKLVGKDQQVSTIDMNNGKADVLNINLNDVLTHAEKDLFIADGNKQLMVQGNKGDVVNLNDLLPDNSDPGNWTNAGNVKVSGVEYQVYHMENHDVELLVQTGVTVNVNNH</sequence>
<feature type="region of interest" description="Disordered" evidence="1">
    <location>
        <begin position="1622"/>
        <end position="1677"/>
    </location>
</feature>
<accession>A0AAE4E193</accession>
<evidence type="ECO:0000313" key="4">
    <source>
        <dbReference type="Proteomes" id="UP001185068"/>
    </source>
</evidence>
<evidence type="ECO:0000259" key="2">
    <source>
        <dbReference type="Pfam" id="PF19077"/>
    </source>
</evidence>
<dbReference type="Proteomes" id="UP001185068">
    <property type="component" value="Unassembled WGS sequence"/>
</dbReference>
<feature type="domain" description="Bacterial Ig-like" evidence="2">
    <location>
        <begin position="669"/>
        <end position="748"/>
    </location>
</feature>
<dbReference type="Pfam" id="PF19077">
    <property type="entry name" value="Big_13"/>
    <property type="match status" value="10"/>
</dbReference>
<reference evidence="3" key="1">
    <citation type="submission" date="2022-11" db="EMBL/GenBank/DDBJ databases">
        <title>blaNDM-1 and qnrB1 co-producing ST413 Enterobacter.</title>
        <authorList>
            <person name="Halder G."/>
            <person name="Chaudhuri B."/>
            <person name="Dutta S."/>
        </authorList>
    </citation>
    <scope>NUCLEOTIDE SEQUENCE</scope>
    <source>
        <strain evidence="3">PEER684</strain>
    </source>
</reference>